<evidence type="ECO:0008006" key="9">
    <source>
        <dbReference type="Google" id="ProtNLM"/>
    </source>
</evidence>
<dbReference type="STRING" id="321146.A0A139HLC2"/>
<dbReference type="PANTHER" id="PTHR24305:SF190">
    <property type="entry name" value="P450, PUTATIVE (EUROFUNG)-RELATED"/>
    <property type="match status" value="1"/>
</dbReference>
<dbReference type="EMBL" id="LFZN01000031">
    <property type="protein sequence ID" value="KXT03315.1"/>
    <property type="molecule type" value="Genomic_DNA"/>
</dbReference>
<dbReference type="PRINTS" id="PR00385">
    <property type="entry name" value="P450"/>
</dbReference>
<comment type="cofactor">
    <cofactor evidence="1 4">
        <name>heme</name>
        <dbReference type="ChEBI" id="CHEBI:30413"/>
    </cofactor>
</comment>
<organism evidence="7 8">
    <name type="scientific">Pseudocercospora eumusae</name>
    <dbReference type="NCBI Taxonomy" id="321146"/>
    <lineage>
        <taxon>Eukaryota</taxon>
        <taxon>Fungi</taxon>
        <taxon>Dikarya</taxon>
        <taxon>Ascomycota</taxon>
        <taxon>Pezizomycotina</taxon>
        <taxon>Dothideomycetes</taxon>
        <taxon>Dothideomycetidae</taxon>
        <taxon>Mycosphaerellales</taxon>
        <taxon>Mycosphaerellaceae</taxon>
        <taxon>Pseudocercospora</taxon>
    </lineage>
</organism>
<comment type="similarity">
    <text evidence="5">Belongs to the cytochrome P450 family.</text>
</comment>
<feature type="chain" id="PRO_5007806658" description="Cytochrome P450" evidence="6">
    <location>
        <begin position="22"/>
        <end position="511"/>
    </location>
</feature>
<dbReference type="PROSITE" id="PS00086">
    <property type="entry name" value="CYTOCHROME_P450"/>
    <property type="match status" value="1"/>
</dbReference>
<evidence type="ECO:0000313" key="7">
    <source>
        <dbReference type="EMBL" id="KXT03315.1"/>
    </source>
</evidence>
<keyword evidence="5" id="KW-0560">Oxidoreductase</keyword>
<evidence type="ECO:0000313" key="8">
    <source>
        <dbReference type="Proteomes" id="UP000070133"/>
    </source>
</evidence>
<dbReference type="GO" id="GO:0005506">
    <property type="term" value="F:iron ion binding"/>
    <property type="evidence" value="ECO:0007669"/>
    <property type="project" value="InterPro"/>
</dbReference>
<evidence type="ECO:0000256" key="4">
    <source>
        <dbReference type="PIRSR" id="PIRSR602401-1"/>
    </source>
</evidence>
<evidence type="ECO:0000256" key="3">
    <source>
        <dbReference type="ARBA" id="ARBA00023004"/>
    </source>
</evidence>
<dbReference type="GO" id="GO:0016705">
    <property type="term" value="F:oxidoreductase activity, acting on paired donors, with incorporation or reduction of molecular oxygen"/>
    <property type="evidence" value="ECO:0007669"/>
    <property type="project" value="InterPro"/>
</dbReference>
<dbReference type="InterPro" id="IPR050121">
    <property type="entry name" value="Cytochrome_P450_monoxygenase"/>
</dbReference>
<keyword evidence="5" id="KW-0503">Monooxygenase</keyword>
<dbReference type="FunFam" id="1.10.630.10:FF:000050">
    <property type="entry name" value="Cytochrome P450 monooxygenase"/>
    <property type="match status" value="1"/>
</dbReference>
<dbReference type="Pfam" id="PF00067">
    <property type="entry name" value="p450"/>
    <property type="match status" value="1"/>
</dbReference>
<evidence type="ECO:0000256" key="1">
    <source>
        <dbReference type="ARBA" id="ARBA00001971"/>
    </source>
</evidence>
<proteinExistence type="inferred from homology"/>
<evidence type="ECO:0000256" key="5">
    <source>
        <dbReference type="RuleBase" id="RU000461"/>
    </source>
</evidence>
<dbReference type="PRINTS" id="PR00463">
    <property type="entry name" value="EP450I"/>
</dbReference>
<dbReference type="GO" id="GO:0004497">
    <property type="term" value="F:monooxygenase activity"/>
    <property type="evidence" value="ECO:0007669"/>
    <property type="project" value="UniProtKB-KW"/>
</dbReference>
<dbReference type="InterPro" id="IPR036396">
    <property type="entry name" value="Cyt_P450_sf"/>
</dbReference>
<dbReference type="GO" id="GO:0020037">
    <property type="term" value="F:heme binding"/>
    <property type="evidence" value="ECO:0007669"/>
    <property type="project" value="InterPro"/>
</dbReference>
<gene>
    <name evidence="7" type="ORF">AC578_3990</name>
</gene>
<accession>A0A139HLC2</accession>
<keyword evidence="2 4" id="KW-0479">Metal-binding</keyword>
<dbReference type="InterPro" id="IPR001128">
    <property type="entry name" value="Cyt_P450"/>
</dbReference>
<dbReference type="Gene3D" id="1.10.630.10">
    <property type="entry name" value="Cytochrome P450"/>
    <property type="match status" value="1"/>
</dbReference>
<dbReference type="Proteomes" id="UP000070133">
    <property type="component" value="Unassembled WGS sequence"/>
</dbReference>
<dbReference type="SUPFAM" id="SSF48264">
    <property type="entry name" value="Cytochrome P450"/>
    <property type="match status" value="1"/>
</dbReference>
<keyword evidence="4 5" id="KW-0349">Heme</keyword>
<name>A0A139HLC2_9PEZI</name>
<protein>
    <recommendedName>
        <fullName evidence="9">Cytochrome P450</fullName>
    </recommendedName>
</protein>
<keyword evidence="3 4" id="KW-0408">Iron</keyword>
<dbReference type="InterPro" id="IPR002401">
    <property type="entry name" value="Cyt_P450_E_grp-I"/>
</dbReference>
<sequence>MAMLSLIGALLLFTVAYTVRAYHFSPLRSIPGPFLARFTRFWYALHAYSGHIEQDLAALHSKHGKIIRLAPNEYSVDDPEAINIMYGRGAQFRKADFYAASERPGRPNLFSQRDPAQHAQDRKKYNYAYTMSAMVSYEKYVDDCIELLSQRLSEQKGAVDMAWWLHCFAFDVIGAITFSKRFGFLDAGEDVHGLIKAVHGNALHAIIFGIFHELYASVFHVKACFSKIGILNSSGQTFMQDFAGSLLRARRQHLESVDKEEVNPDVDDDRPKDFLTKYMGQHLRDRTRFSIGDVMNGLGANINAGSDTTSITLTAILYHLHKNPAVLAKLRQELEENERNGNGSISSPITFKQAQSLPYLQAVIKETLRIHPAVGITLPRVVPKGGAHIAGHFFSENQVVGINPYVAHRNPKVFGEDADLFRPERWLEHTNKAEMEKYFMAFGTGSRSCLGRNVALLEITKAVPELLRRFEFQLIDVGEWRTRNWLFNMPEKLEMMVKMRNHGQSRPKSQI</sequence>
<comment type="caution">
    <text evidence="7">The sequence shown here is derived from an EMBL/GenBank/DDBJ whole genome shotgun (WGS) entry which is preliminary data.</text>
</comment>
<evidence type="ECO:0000256" key="6">
    <source>
        <dbReference type="SAM" id="SignalP"/>
    </source>
</evidence>
<evidence type="ECO:0000256" key="2">
    <source>
        <dbReference type="ARBA" id="ARBA00022723"/>
    </source>
</evidence>
<feature type="binding site" description="axial binding residue" evidence="4">
    <location>
        <position position="449"/>
    </location>
    <ligand>
        <name>heme</name>
        <dbReference type="ChEBI" id="CHEBI:30413"/>
    </ligand>
    <ligandPart>
        <name>Fe</name>
        <dbReference type="ChEBI" id="CHEBI:18248"/>
    </ligandPart>
</feature>
<keyword evidence="8" id="KW-1185">Reference proteome</keyword>
<keyword evidence="6" id="KW-0732">Signal</keyword>
<dbReference type="CDD" id="cd11060">
    <property type="entry name" value="CYP57A1-like"/>
    <property type="match status" value="1"/>
</dbReference>
<dbReference type="AlphaFoldDB" id="A0A139HLC2"/>
<reference evidence="7 8" key="1">
    <citation type="submission" date="2015-07" db="EMBL/GenBank/DDBJ databases">
        <title>Comparative genomics of the Sigatoka disease complex on banana suggests a link between parallel evolutionary changes in Pseudocercospora fijiensis and Pseudocercospora eumusae and increased virulence on the banana host.</title>
        <authorList>
            <person name="Chang T.-C."/>
            <person name="Salvucci A."/>
            <person name="Crous P.W."/>
            <person name="Stergiopoulos I."/>
        </authorList>
    </citation>
    <scope>NUCLEOTIDE SEQUENCE [LARGE SCALE GENOMIC DNA]</scope>
    <source>
        <strain evidence="7 8">CBS 114824</strain>
    </source>
</reference>
<dbReference type="PANTHER" id="PTHR24305">
    <property type="entry name" value="CYTOCHROME P450"/>
    <property type="match status" value="1"/>
</dbReference>
<dbReference type="OrthoDB" id="3934656at2759"/>
<feature type="signal peptide" evidence="6">
    <location>
        <begin position="1"/>
        <end position="21"/>
    </location>
</feature>
<dbReference type="InterPro" id="IPR017972">
    <property type="entry name" value="Cyt_P450_CS"/>
</dbReference>